<dbReference type="SUPFAM" id="SSF158997">
    <property type="entry name" value="Trm112p-like"/>
    <property type="match status" value="1"/>
</dbReference>
<evidence type="ECO:0000256" key="1">
    <source>
        <dbReference type="HAMAP-Rule" id="MF_01187"/>
    </source>
</evidence>
<proteinExistence type="inferred from homology"/>
<reference evidence="3 4" key="1">
    <citation type="submission" date="2017-03" db="EMBL/GenBank/DDBJ databases">
        <authorList>
            <person name="Afonso C.L."/>
            <person name="Miller P.J."/>
            <person name="Scott M.A."/>
            <person name="Spackman E."/>
            <person name="Goraichik I."/>
            <person name="Dimitrov K.M."/>
            <person name="Suarez D.L."/>
            <person name="Swayne D.E."/>
        </authorList>
    </citation>
    <scope>NUCLEOTIDE SEQUENCE [LARGE SCALE GENOMIC DNA]</scope>
    <source>
        <strain evidence="3 4">CECT 7023</strain>
    </source>
</reference>
<dbReference type="HAMAP" id="MF_01187">
    <property type="entry name" value="UPF0434"/>
    <property type="match status" value="1"/>
</dbReference>
<dbReference type="RefSeq" id="WP_085878612.1">
    <property type="nucleotide sequence ID" value="NZ_FWFZ01000007.1"/>
</dbReference>
<dbReference type="PANTHER" id="PTHR33505:SF4">
    <property type="entry name" value="PROTEIN PREY, MITOCHONDRIAL"/>
    <property type="match status" value="1"/>
</dbReference>
<keyword evidence="4" id="KW-1185">Reference proteome</keyword>
<dbReference type="Gene3D" id="2.20.25.10">
    <property type="match status" value="1"/>
</dbReference>
<protein>
    <recommendedName>
        <fullName evidence="1">UPF0434 protein ROA7023_01739</fullName>
    </recommendedName>
</protein>
<evidence type="ECO:0000256" key="2">
    <source>
        <dbReference type="SAM" id="MobiDB-lite"/>
    </source>
</evidence>
<dbReference type="PANTHER" id="PTHR33505">
    <property type="entry name" value="ZGC:162634"/>
    <property type="match status" value="1"/>
</dbReference>
<dbReference type="Proteomes" id="UP000193900">
    <property type="component" value="Unassembled WGS sequence"/>
</dbReference>
<dbReference type="Pfam" id="PF03966">
    <property type="entry name" value="Trm112p"/>
    <property type="match status" value="1"/>
</dbReference>
<dbReference type="AlphaFoldDB" id="A0A1Y5SQA6"/>
<accession>A0A1Y5SQA6</accession>
<name>A0A1Y5SQA6_9RHOB</name>
<comment type="similarity">
    <text evidence="1">Belongs to the UPF0434 family.</text>
</comment>
<sequence length="77" mass="8554">MTAEDLPVANEGPPELPPEGPHFDRRMLEALICPQTHAPLRFDAERQELISKAAHLAYPIRGGIPVMLADEARQLED</sequence>
<dbReference type="EMBL" id="FWFZ01000007">
    <property type="protein sequence ID" value="SLN42900.1"/>
    <property type="molecule type" value="Genomic_DNA"/>
</dbReference>
<evidence type="ECO:0000313" key="3">
    <source>
        <dbReference type="EMBL" id="SLN42900.1"/>
    </source>
</evidence>
<evidence type="ECO:0000313" key="4">
    <source>
        <dbReference type="Proteomes" id="UP000193900"/>
    </source>
</evidence>
<dbReference type="OrthoDB" id="9812205at2"/>
<gene>
    <name evidence="3" type="ORF">ROA7023_01739</name>
</gene>
<dbReference type="GO" id="GO:0005829">
    <property type="term" value="C:cytosol"/>
    <property type="evidence" value="ECO:0007669"/>
    <property type="project" value="TreeGrafter"/>
</dbReference>
<dbReference type="InterPro" id="IPR005651">
    <property type="entry name" value="Trm112-like"/>
</dbReference>
<organism evidence="3 4">
    <name type="scientific">Roseisalinus antarcticus</name>
    <dbReference type="NCBI Taxonomy" id="254357"/>
    <lineage>
        <taxon>Bacteria</taxon>
        <taxon>Pseudomonadati</taxon>
        <taxon>Pseudomonadota</taxon>
        <taxon>Alphaproteobacteria</taxon>
        <taxon>Rhodobacterales</taxon>
        <taxon>Roseobacteraceae</taxon>
        <taxon>Roseisalinus</taxon>
    </lineage>
</organism>
<feature type="region of interest" description="Disordered" evidence="2">
    <location>
        <begin position="1"/>
        <end position="22"/>
    </location>
</feature>